<keyword evidence="16" id="KW-0997">Cell inner membrane</keyword>
<evidence type="ECO:0000256" key="9">
    <source>
        <dbReference type="ARBA" id="ARBA00022984"/>
    </source>
</evidence>
<feature type="transmembrane region" description="Helical" evidence="16">
    <location>
        <begin position="179"/>
        <end position="196"/>
    </location>
</feature>
<dbReference type="GO" id="GO:0008360">
    <property type="term" value="P:regulation of cell shape"/>
    <property type="evidence" value="ECO:0007669"/>
    <property type="project" value="UniProtKB-KW"/>
</dbReference>
<keyword evidence="4 16" id="KW-0132">Cell division</keyword>
<comment type="caution">
    <text evidence="17">The sequence shown here is derived from an EMBL/GenBank/DDBJ whole genome shotgun (WGS) entry which is preliminary data.</text>
</comment>
<evidence type="ECO:0000256" key="16">
    <source>
        <dbReference type="HAMAP-Rule" id="MF_00913"/>
    </source>
</evidence>
<feature type="transmembrane region" description="Helical" evidence="16">
    <location>
        <begin position="118"/>
        <end position="143"/>
    </location>
</feature>
<dbReference type="EC" id="2.4.99.28" evidence="16"/>
<keyword evidence="8 16" id="KW-0133">Cell shape</keyword>
<evidence type="ECO:0000256" key="14">
    <source>
        <dbReference type="ARBA" id="ARBA00038053"/>
    </source>
</evidence>
<evidence type="ECO:0000256" key="4">
    <source>
        <dbReference type="ARBA" id="ARBA00022618"/>
    </source>
</evidence>
<comment type="catalytic activity">
    <reaction evidence="15 16">
        <text>[GlcNAc-(1-&gt;4)-Mur2Ac(oyl-L-Ala-gamma-D-Glu-L-Lys-D-Ala-D-Ala)](n)-di-trans,octa-cis-undecaprenyl diphosphate + beta-D-GlcNAc-(1-&gt;4)-Mur2Ac(oyl-L-Ala-gamma-D-Glu-L-Lys-D-Ala-D-Ala)-di-trans,octa-cis-undecaprenyl diphosphate = [GlcNAc-(1-&gt;4)-Mur2Ac(oyl-L-Ala-gamma-D-Glu-L-Lys-D-Ala-D-Ala)](n+1)-di-trans,octa-cis-undecaprenyl diphosphate + di-trans,octa-cis-undecaprenyl diphosphate + H(+)</text>
        <dbReference type="Rhea" id="RHEA:23708"/>
        <dbReference type="Rhea" id="RHEA-COMP:9602"/>
        <dbReference type="Rhea" id="RHEA-COMP:9603"/>
        <dbReference type="ChEBI" id="CHEBI:15378"/>
        <dbReference type="ChEBI" id="CHEBI:58405"/>
        <dbReference type="ChEBI" id="CHEBI:60033"/>
        <dbReference type="ChEBI" id="CHEBI:78435"/>
        <dbReference type="EC" id="2.4.99.28"/>
    </reaction>
</comment>
<gene>
    <name evidence="16 17" type="primary">ftsW</name>
    <name evidence="17" type="ORF">F4W18_21525</name>
</gene>
<keyword evidence="7 16" id="KW-0812">Transmembrane</keyword>
<dbReference type="InterPro" id="IPR018365">
    <property type="entry name" value="Cell_cycle_FtsW-rel_CS"/>
</dbReference>
<dbReference type="Pfam" id="PF01098">
    <property type="entry name" value="FTSW_RODA_SPOVE"/>
    <property type="match status" value="1"/>
</dbReference>
<evidence type="ECO:0000256" key="11">
    <source>
        <dbReference type="ARBA" id="ARBA00023136"/>
    </source>
</evidence>
<comment type="similarity">
    <text evidence="14 16">Belongs to the SEDS family. FtsW subfamily.</text>
</comment>
<dbReference type="UniPathway" id="UPA00219"/>
<evidence type="ECO:0000256" key="7">
    <source>
        <dbReference type="ARBA" id="ARBA00022692"/>
    </source>
</evidence>
<evidence type="ECO:0000313" key="18">
    <source>
        <dbReference type="Proteomes" id="UP000322521"/>
    </source>
</evidence>
<dbReference type="GO" id="GO:0071555">
    <property type="term" value="P:cell wall organization"/>
    <property type="evidence" value="ECO:0007669"/>
    <property type="project" value="UniProtKB-KW"/>
</dbReference>
<feature type="transmembrane region" description="Helical" evidence="16">
    <location>
        <begin position="155"/>
        <end position="173"/>
    </location>
</feature>
<keyword evidence="10 16" id="KW-1133">Transmembrane helix</keyword>
<dbReference type="GO" id="GO:0043093">
    <property type="term" value="P:FtsZ-dependent cytokinesis"/>
    <property type="evidence" value="ECO:0007669"/>
    <property type="project" value="UniProtKB-UniRule"/>
</dbReference>
<keyword evidence="18" id="KW-1185">Reference proteome</keyword>
<evidence type="ECO:0000256" key="2">
    <source>
        <dbReference type="ARBA" id="ARBA00004752"/>
    </source>
</evidence>
<feature type="transmembrane region" description="Helical" evidence="16">
    <location>
        <begin position="28"/>
        <end position="50"/>
    </location>
</feature>
<keyword evidence="11 16" id="KW-0472">Membrane</keyword>
<keyword evidence="3 16" id="KW-1003">Cell membrane</keyword>
<evidence type="ECO:0000256" key="3">
    <source>
        <dbReference type="ARBA" id="ARBA00022475"/>
    </source>
</evidence>
<keyword evidence="13 16" id="KW-0961">Cell wall biogenesis/degradation</keyword>
<evidence type="ECO:0000256" key="1">
    <source>
        <dbReference type="ARBA" id="ARBA00004651"/>
    </source>
</evidence>
<dbReference type="PROSITE" id="PS00428">
    <property type="entry name" value="FTSW_RODA_SPOVE"/>
    <property type="match status" value="1"/>
</dbReference>
<feature type="transmembrane region" description="Helical" evidence="16">
    <location>
        <begin position="321"/>
        <end position="345"/>
    </location>
</feature>
<keyword evidence="6 16" id="KW-0808">Transferase</keyword>
<dbReference type="GO" id="GO:0005886">
    <property type="term" value="C:plasma membrane"/>
    <property type="evidence" value="ECO:0007669"/>
    <property type="project" value="UniProtKB-SubCell"/>
</dbReference>
<dbReference type="AlphaFoldDB" id="A0A5M9NAR7"/>
<comment type="subcellular location">
    <subcellularLocation>
        <location evidence="16">Cell inner membrane</location>
        <topology evidence="16">Multi-pass membrane protein</topology>
    </subcellularLocation>
    <subcellularLocation>
        <location evidence="1">Cell membrane</location>
        <topology evidence="1">Multi-pass membrane protein</topology>
    </subcellularLocation>
    <text evidence="16">Localizes to the division septum.</text>
</comment>
<evidence type="ECO:0000313" key="17">
    <source>
        <dbReference type="EMBL" id="KAA8666833.1"/>
    </source>
</evidence>
<evidence type="ECO:0000256" key="13">
    <source>
        <dbReference type="ARBA" id="ARBA00023316"/>
    </source>
</evidence>
<dbReference type="NCBIfam" id="TIGR02614">
    <property type="entry name" value="ftsW"/>
    <property type="match status" value="1"/>
</dbReference>
<dbReference type="GO" id="GO:0032153">
    <property type="term" value="C:cell division site"/>
    <property type="evidence" value="ECO:0007669"/>
    <property type="project" value="UniProtKB-UniRule"/>
</dbReference>
<dbReference type="InterPro" id="IPR013437">
    <property type="entry name" value="FtsW"/>
</dbReference>
<feature type="transmembrane region" description="Helical" evidence="16">
    <location>
        <begin position="203"/>
        <end position="220"/>
    </location>
</feature>
<protein>
    <recommendedName>
        <fullName evidence="16">Probable peptidoglycan glycosyltransferase FtsW</fullName>
        <shortName evidence="16">PGT</shortName>
        <ecNumber evidence="16">2.4.99.28</ecNumber>
    </recommendedName>
    <alternativeName>
        <fullName evidence="16">Cell division protein FtsW</fullName>
    </alternativeName>
    <alternativeName>
        <fullName evidence="16">Cell wall polymerase</fullName>
    </alternativeName>
    <alternativeName>
        <fullName evidence="16">Peptidoglycan polymerase</fullName>
        <shortName evidence="16">PG polymerase</shortName>
    </alternativeName>
</protein>
<evidence type="ECO:0000256" key="10">
    <source>
        <dbReference type="ARBA" id="ARBA00022989"/>
    </source>
</evidence>
<evidence type="ECO:0000256" key="6">
    <source>
        <dbReference type="ARBA" id="ARBA00022679"/>
    </source>
</evidence>
<comment type="pathway">
    <text evidence="2 16">Cell wall biogenesis; peptidoglycan biosynthesis.</text>
</comment>
<feature type="transmembrane region" description="Helical" evidence="16">
    <location>
        <begin position="288"/>
        <end position="309"/>
    </location>
</feature>
<feature type="transmembrane region" description="Helical" evidence="16">
    <location>
        <begin position="92"/>
        <end position="112"/>
    </location>
</feature>
<dbReference type="InterPro" id="IPR001182">
    <property type="entry name" value="FtsW/RodA"/>
</dbReference>
<keyword evidence="12 16" id="KW-0131">Cell cycle</keyword>
<dbReference type="GO" id="GO:0015648">
    <property type="term" value="F:lipid-linked peptidoglycan transporter activity"/>
    <property type="evidence" value="ECO:0007669"/>
    <property type="project" value="TreeGrafter"/>
</dbReference>
<keyword evidence="9 16" id="KW-0573">Peptidoglycan synthesis</keyword>
<evidence type="ECO:0000256" key="15">
    <source>
        <dbReference type="ARBA" id="ARBA00049902"/>
    </source>
</evidence>
<evidence type="ECO:0000256" key="12">
    <source>
        <dbReference type="ARBA" id="ARBA00023306"/>
    </source>
</evidence>
<dbReference type="OrthoDB" id="9768187at2"/>
<keyword evidence="5 16" id="KW-0328">Glycosyltransferase</keyword>
<sequence>MLRVKEINQSIWQWLNRATPEALYDRQLVWIALGLMLTGLVMVTSASFPISARLTDQPFHFMFRHAIFLVLALGVSSVILQIPMQRWFQYSMYLLGLSFFLLVVVLAVGKSVNGASRWIPLGLFNLQPAEVAKLSLFIFMAGYLVRKQDEVRKTFFGGFGKPIMVFGAFAVLLLGQPDLGTVVVMLVTLFGMLFIAGAKLSQFIALMVAGIAAVVGLIVIEPYRVRRVTSFWEPWNDPFGSGYQLTQSLMAFGRGDWMGQGLGNSIQKLEYLPEAHTDFVFAVLAEELGFVGVTLVLMLIFSLVFKAIFIGKKAFENDQVFSGYLAFGIGIWFAFQTLVNVGAASGIVPTKGLTLPLISYGGSSLIVMSVAVSMLLRIDHECRIQQKEQADNQNELVE</sequence>
<evidence type="ECO:0000256" key="5">
    <source>
        <dbReference type="ARBA" id="ARBA00022676"/>
    </source>
</evidence>
<dbReference type="PANTHER" id="PTHR30474">
    <property type="entry name" value="CELL CYCLE PROTEIN"/>
    <property type="match status" value="1"/>
</dbReference>
<dbReference type="EMBL" id="VXJS01000016">
    <property type="protein sequence ID" value="KAA8666833.1"/>
    <property type="molecule type" value="Genomic_DNA"/>
</dbReference>
<feature type="transmembrane region" description="Helical" evidence="16">
    <location>
        <begin position="62"/>
        <end position="80"/>
    </location>
</feature>
<dbReference type="NCBIfam" id="NF008042">
    <property type="entry name" value="PRK10774.1"/>
    <property type="match status" value="1"/>
</dbReference>
<feature type="transmembrane region" description="Helical" evidence="16">
    <location>
        <begin position="357"/>
        <end position="378"/>
    </location>
</feature>
<organism evidence="17 18">
    <name type="scientific">Vibrio gigantis</name>
    <dbReference type="NCBI Taxonomy" id="296199"/>
    <lineage>
        <taxon>Bacteria</taxon>
        <taxon>Pseudomonadati</taxon>
        <taxon>Pseudomonadota</taxon>
        <taxon>Gammaproteobacteria</taxon>
        <taxon>Vibrionales</taxon>
        <taxon>Vibrionaceae</taxon>
        <taxon>Vibrio</taxon>
    </lineage>
</organism>
<dbReference type="HAMAP" id="MF_00913">
    <property type="entry name" value="PGT_FtsW_proteobact"/>
    <property type="match status" value="1"/>
</dbReference>
<name>A0A5M9NAR7_9VIBR</name>
<comment type="function">
    <text evidence="16">Peptidoglycan polymerase that is essential for cell division.</text>
</comment>
<dbReference type="GO" id="GO:0009252">
    <property type="term" value="P:peptidoglycan biosynthetic process"/>
    <property type="evidence" value="ECO:0007669"/>
    <property type="project" value="UniProtKB-UniRule"/>
</dbReference>
<evidence type="ECO:0000256" key="8">
    <source>
        <dbReference type="ARBA" id="ARBA00022960"/>
    </source>
</evidence>
<dbReference type="PANTHER" id="PTHR30474:SF2">
    <property type="entry name" value="PEPTIDOGLYCAN GLYCOSYLTRANSFERASE FTSW-RELATED"/>
    <property type="match status" value="1"/>
</dbReference>
<accession>A0A5M9NAR7</accession>
<proteinExistence type="inferred from homology"/>
<dbReference type="GO" id="GO:0008955">
    <property type="term" value="F:peptidoglycan glycosyltransferase activity"/>
    <property type="evidence" value="ECO:0007669"/>
    <property type="project" value="UniProtKB-UniRule"/>
</dbReference>
<reference evidence="17 18" key="1">
    <citation type="submission" date="2019-09" db="EMBL/GenBank/DDBJ databases">
        <title>Draft genome sequence of various Type strains from the CCUG.</title>
        <authorList>
            <person name="Pineiro-Iglesias B."/>
            <person name="Tunovic T."/>
            <person name="Unosson C."/>
            <person name="Inganas E."/>
            <person name="Ohlen M."/>
            <person name="Cardew S."/>
            <person name="Jensie-Markopoulos S."/>
            <person name="Salva-Serra F."/>
            <person name="Jaen-Luchoro D."/>
            <person name="Karlsson R."/>
            <person name="Svensson-Stadler L."/>
            <person name="Chun J."/>
            <person name="Moore E."/>
        </authorList>
    </citation>
    <scope>NUCLEOTIDE SEQUENCE [LARGE SCALE GENOMIC DNA]</scope>
    <source>
        <strain evidence="17 18">CCUG 56969T</strain>
    </source>
</reference>
<dbReference type="RefSeq" id="WP_086714221.1">
    <property type="nucleotide sequence ID" value="NZ_AP025492.1"/>
</dbReference>
<dbReference type="Proteomes" id="UP000322521">
    <property type="component" value="Unassembled WGS sequence"/>
</dbReference>